<dbReference type="AlphaFoldDB" id="A0A6A3MRJ1"/>
<name>A0A6A3MRJ1_9STRA</name>
<evidence type="ECO:0000313" key="1">
    <source>
        <dbReference type="EMBL" id="KAE9032080.1"/>
    </source>
</evidence>
<sequence length="100" mass="11249">MDDFAYEKMWMTNISDVKGVIVEPEIKRARSVFGPSARFYSFEFSPHLPFANISDVVIDPFSETYTKLKELGIDHVHVRRMSCSAVAVVVSVRTTTSAST</sequence>
<comment type="caution">
    <text evidence="1">The sequence shown here is derived from an EMBL/GenBank/DDBJ whole genome shotgun (WGS) entry which is preliminary data.</text>
</comment>
<dbReference type="EMBL" id="QXFU01000498">
    <property type="protein sequence ID" value="KAE9032080.1"/>
    <property type="molecule type" value="Genomic_DNA"/>
</dbReference>
<organism evidence="1 2">
    <name type="scientific">Phytophthora rubi</name>
    <dbReference type="NCBI Taxonomy" id="129364"/>
    <lineage>
        <taxon>Eukaryota</taxon>
        <taxon>Sar</taxon>
        <taxon>Stramenopiles</taxon>
        <taxon>Oomycota</taxon>
        <taxon>Peronosporomycetes</taxon>
        <taxon>Peronosporales</taxon>
        <taxon>Peronosporaceae</taxon>
        <taxon>Phytophthora</taxon>
    </lineage>
</organism>
<evidence type="ECO:0000313" key="2">
    <source>
        <dbReference type="Proteomes" id="UP000435112"/>
    </source>
</evidence>
<reference evidence="1 2" key="1">
    <citation type="submission" date="2018-09" db="EMBL/GenBank/DDBJ databases">
        <title>Genomic investigation of the strawberry pathogen Phytophthora fragariae indicates pathogenicity is determined by transcriptional variation in three key races.</title>
        <authorList>
            <person name="Adams T.M."/>
            <person name="Armitage A.D."/>
            <person name="Sobczyk M.K."/>
            <person name="Bates H.J."/>
            <person name="Dunwell J.M."/>
            <person name="Nellist C.F."/>
            <person name="Harrison R.J."/>
        </authorList>
    </citation>
    <scope>NUCLEOTIDE SEQUENCE [LARGE SCALE GENOMIC DNA]</scope>
    <source>
        <strain evidence="1 2">SCRP324</strain>
    </source>
</reference>
<protein>
    <submittedName>
        <fullName evidence="1">Uncharacterized protein</fullName>
    </submittedName>
</protein>
<gene>
    <name evidence="1" type="ORF">PR002_g9368</name>
</gene>
<accession>A0A6A3MRJ1</accession>
<dbReference type="Proteomes" id="UP000435112">
    <property type="component" value="Unassembled WGS sequence"/>
</dbReference>
<proteinExistence type="predicted"/>